<name>A0AAD0L229_PSEPU</name>
<dbReference type="SUPFAM" id="SSF51735">
    <property type="entry name" value="NAD(P)-binding Rossmann-fold domains"/>
    <property type="match status" value="1"/>
</dbReference>
<dbReference type="PANTHER" id="PTHR43245">
    <property type="entry name" value="BIFUNCTIONAL POLYMYXIN RESISTANCE PROTEIN ARNA"/>
    <property type="match status" value="1"/>
</dbReference>
<accession>A0AAD0L229</accession>
<evidence type="ECO:0000259" key="1">
    <source>
        <dbReference type="Pfam" id="PF01370"/>
    </source>
</evidence>
<protein>
    <recommendedName>
        <fullName evidence="1">NAD-dependent epimerase/dehydratase domain-containing protein</fullName>
    </recommendedName>
</protein>
<evidence type="ECO:0000313" key="3">
    <source>
        <dbReference type="Proteomes" id="UP000251617"/>
    </source>
</evidence>
<dbReference type="InterPro" id="IPR050177">
    <property type="entry name" value="Lipid_A_modif_metabolic_enz"/>
</dbReference>
<feature type="domain" description="NAD-dependent epimerase/dehydratase" evidence="1">
    <location>
        <begin position="4"/>
        <end position="202"/>
    </location>
</feature>
<reference evidence="2 3" key="1">
    <citation type="submission" date="2018-06" db="EMBL/GenBank/DDBJ databases">
        <title>The genome of Pseudomonas putida NX-1, a lignin degrader.</title>
        <authorList>
            <person name="Xu Z."/>
        </authorList>
    </citation>
    <scope>NUCLEOTIDE SEQUENCE [LARGE SCALE GENOMIC DNA]</scope>
    <source>
        <strain evidence="2 3">NX-1</strain>
    </source>
</reference>
<dbReference type="Gene3D" id="3.40.50.720">
    <property type="entry name" value="NAD(P)-binding Rossmann-like Domain"/>
    <property type="match status" value="1"/>
</dbReference>
<dbReference type="RefSeq" id="WP_112897133.1">
    <property type="nucleotide sequence ID" value="NZ_CP030750.1"/>
</dbReference>
<sequence length="283" mass="30915">MRSLLIGSTSVIGQAIAARLATLGEVRTAGRREADFPFDLERSDNPPFDGGHFDTVVVVAAAFGGTSSEALIQAEQVNAVGTLRACELAAQSGVRHLILVSSVFAGFTADDPHYNIYSLSKRHSEELAQLFCKQREIALTILRPSQVYDAAGACRKHQGLLYLIAETARAGKTVQLYGNNDAQRNYLFLDDLAEIVKRVAQRTVIGRFDCVHPHSPRLSEIAEAAFAGCGRSADIHFLRDKPDIADMPAMQADAQLHQAIDYWPATDIRTGLQLMQAHQEAQQ</sequence>
<dbReference type="InterPro" id="IPR001509">
    <property type="entry name" value="Epimerase_deHydtase"/>
</dbReference>
<dbReference type="AlphaFoldDB" id="A0AAD0L229"/>
<proteinExistence type="predicted"/>
<dbReference type="Pfam" id="PF01370">
    <property type="entry name" value="Epimerase"/>
    <property type="match status" value="1"/>
</dbReference>
<gene>
    <name evidence="2" type="ORF">C1S65_01540</name>
</gene>
<evidence type="ECO:0000313" key="2">
    <source>
        <dbReference type="EMBL" id="AXA22873.1"/>
    </source>
</evidence>
<dbReference type="CDD" id="cd08946">
    <property type="entry name" value="SDR_e"/>
    <property type="match status" value="1"/>
</dbReference>
<dbReference type="Proteomes" id="UP000251617">
    <property type="component" value="Chromosome"/>
</dbReference>
<organism evidence="2 3">
    <name type="scientific">Pseudomonas putida</name>
    <name type="common">Arthrobacter siderocapsulatus</name>
    <dbReference type="NCBI Taxonomy" id="303"/>
    <lineage>
        <taxon>Bacteria</taxon>
        <taxon>Pseudomonadati</taxon>
        <taxon>Pseudomonadota</taxon>
        <taxon>Gammaproteobacteria</taxon>
        <taxon>Pseudomonadales</taxon>
        <taxon>Pseudomonadaceae</taxon>
        <taxon>Pseudomonas</taxon>
    </lineage>
</organism>
<dbReference type="PANTHER" id="PTHR43245:SF53">
    <property type="entry name" value="EPIMERASE-RELATED"/>
    <property type="match status" value="1"/>
</dbReference>
<dbReference type="EMBL" id="CP030750">
    <property type="protein sequence ID" value="AXA22873.1"/>
    <property type="molecule type" value="Genomic_DNA"/>
</dbReference>
<dbReference type="InterPro" id="IPR036291">
    <property type="entry name" value="NAD(P)-bd_dom_sf"/>
</dbReference>